<dbReference type="SUPFAM" id="SSF46785">
    <property type="entry name" value="Winged helix' DNA-binding domain"/>
    <property type="match status" value="1"/>
</dbReference>
<comment type="caution">
    <text evidence="4">The sequence shown here is derived from an EMBL/GenBank/DDBJ whole genome shotgun (WGS) entry which is preliminary data.</text>
</comment>
<dbReference type="PANTHER" id="PTHR34580:SF3">
    <property type="entry name" value="PROTEIN PAFB"/>
    <property type="match status" value="1"/>
</dbReference>
<dbReference type="InterPro" id="IPR036390">
    <property type="entry name" value="WH_DNA-bd_sf"/>
</dbReference>
<dbReference type="PROSITE" id="PS51000">
    <property type="entry name" value="HTH_DEOR_2"/>
    <property type="match status" value="1"/>
</dbReference>
<dbReference type="Gene3D" id="1.10.10.10">
    <property type="entry name" value="Winged helix-like DNA-binding domain superfamily/Winged helix DNA-binding domain"/>
    <property type="match status" value="1"/>
</dbReference>
<dbReference type="InterPro" id="IPR001034">
    <property type="entry name" value="DeoR_HTH"/>
</dbReference>
<evidence type="ECO:0000259" key="3">
    <source>
        <dbReference type="PROSITE" id="PS51000"/>
    </source>
</evidence>
<keyword evidence="1" id="KW-0805">Transcription regulation</keyword>
<dbReference type="Proteomes" id="UP001238603">
    <property type="component" value="Unassembled WGS sequence"/>
</dbReference>
<keyword evidence="2" id="KW-0804">Transcription</keyword>
<dbReference type="PANTHER" id="PTHR34580">
    <property type="match status" value="1"/>
</dbReference>
<evidence type="ECO:0000313" key="5">
    <source>
        <dbReference type="Proteomes" id="UP001238603"/>
    </source>
</evidence>
<organism evidence="4 5">
    <name type="scientific">Roseateles subflavus</name>
    <dbReference type="NCBI Taxonomy" id="3053353"/>
    <lineage>
        <taxon>Bacteria</taxon>
        <taxon>Pseudomonadati</taxon>
        <taxon>Pseudomonadota</taxon>
        <taxon>Betaproteobacteria</taxon>
        <taxon>Burkholderiales</taxon>
        <taxon>Sphaerotilaceae</taxon>
        <taxon>Roseateles</taxon>
    </lineage>
</organism>
<proteinExistence type="predicted"/>
<evidence type="ECO:0000256" key="2">
    <source>
        <dbReference type="ARBA" id="ARBA00023163"/>
    </source>
</evidence>
<dbReference type="Pfam" id="PF13280">
    <property type="entry name" value="WYL"/>
    <property type="match status" value="1"/>
</dbReference>
<evidence type="ECO:0000256" key="1">
    <source>
        <dbReference type="ARBA" id="ARBA00023015"/>
    </source>
</evidence>
<protein>
    <submittedName>
        <fullName evidence="4">YafY family protein</fullName>
    </submittedName>
</protein>
<reference evidence="4 5" key="1">
    <citation type="submission" date="2023-06" db="EMBL/GenBank/DDBJ databases">
        <title>Pelomonas sp. APW6 16S ribosomal RNA gene genome sequencing and assembly.</title>
        <authorList>
            <person name="Woo H."/>
        </authorList>
    </citation>
    <scope>NUCLEOTIDE SEQUENCE [LARGE SCALE GENOMIC DNA]</scope>
    <source>
        <strain evidence="4 5">APW6</strain>
    </source>
</reference>
<dbReference type="RefSeq" id="WP_285980615.1">
    <property type="nucleotide sequence ID" value="NZ_JASVDS010000001.1"/>
</dbReference>
<dbReference type="InterPro" id="IPR026881">
    <property type="entry name" value="WYL_dom"/>
</dbReference>
<dbReference type="InterPro" id="IPR051534">
    <property type="entry name" value="CBASS_pafABC_assoc_protein"/>
</dbReference>
<keyword evidence="5" id="KW-1185">Reference proteome</keyword>
<dbReference type="EMBL" id="JASVDS010000001">
    <property type="protein sequence ID" value="MDL5030479.1"/>
    <property type="molecule type" value="Genomic_DNA"/>
</dbReference>
<gene>
    <name evidence="4" type="ORF">QRD43_01060</name>
</gene>
<name>A0ABT7LC91_9BURK</name>
<dbReference type="PROSITE" id="PS52050">
    <property type="entry name" value="WYL"/>
    <property type="match status" value="1"/>
</dbReference>
<dbReference type="InterPro" id="IPR013196">
    <property type="entry name" value="HTH_11"/>
</dbReference>
<accession>A0ABT7LC91</accession>
<dbReference type="Pfam" id="PF08279">
    <property type="entry name" value="HTH_11"/>
    <property type="match status" value="1"/>
</dbReference>
<feature type="domain" description="HTH deoR-type" evidence="3">
    <location>
        <begin position="3"/>
        <end position="66"/>
    </location>
</feature>
<sequence length="226" mass="25596">MRRADRLFQIVQLIRGRRLSTAEYLAQRLEVSPRTIYRDVAALQQQGVPIDGEAGVGYRMRAGFDLPPLMFSKEEAQALVAALRMAQPQMDSALARHGEEAIYKILAVLPGTARAAAESLALWAPLGGLDEATRGRLQQLRLATEQRQKLRVVYLDLGGTASERVLRPLGCFFWGPVWTFAAWCELREGFRNFRVDRIQQLEVLEERFRDEPGKTLADMQRAEGWP</sequence>
<evidence type="ECO:0000313" key="4">
    <source>
        <dbReference type="EMBL" id="MDL5030479.1"/>
    </source>
</evidence>
<dbReference type="InterPro" id="IPR036388">
    <property type="entry name" value="WH-like_DNA-bd_sf"/>
</dbReference>